<feature type="binding site" evidence="9">
    <location>
        <position position="121"/>
    </location>
    <ligand>
        <name>S-adenosyl-L-methionine</name>
        <dbReference type="ChEBI" id="CHEBI:59789"/>
    </ligand>
</feature>
<keyword evidence="11" id="KW-1185">Reference proteome</keyword>
<comment type="caution">
    <text evidence="10">The sequence shown here is derived from an EMBL/GenBank/DDBJ whole genome shotgun (WGS) entry which is preliminary data.</text>
</comment>
<evidence type="ECO:0000256" key="4">
    <source>
        <dbReference type="ARBA" id="ARBA00022679"/>
    </source>
</evidence>
<feature type="binding site" evidence="9">
    <location>
        <begin position="217"/>
        <end position="220"/>
    </location>
    <ligand>
        <name>substrate</name>
    </ligand>
</feature>
<dbReference type="AlphaFoldDB" id="A0A081NIP4"/>
<evidence type="ECO:0000256" key="1">
    <source>
        <dbReference type="ARBA" id="ARBA00000142"/>
    </source>
</evidence>
<dbReference type="SUPFAM" id="SSF53335">
    <property type="entry name" value="S-adenosyl-L-methionine-dependent methyltransferases"/>
    <property type="match status" value="1"/>
</dbReference>
<dbReference type="PROSITE" id="PS51625">
    <property type="entry name" value="SAM_MT_TRMB"/>
    <property type="match status" value="1"/>
</dbReference>
<reference evidence="10 11" key="1">
    <citation type="submission" date="2014-06" db="EMBL/GenBank/DDBJ databases">
        <title>Whole Genome Sequences of Three Symbiotic Endozoicomonas Bacteria.</title>
        <authorList>
            <person name="Neave M.J."/>
            <person name="Apprill A."/>
            <person name="Voolstra C.R."/>
        </authorList>
    </citation>
    <scope>NUCLEOTIDE SEQUENCE [LARGE SCALE GENOMIC DNA]</scope>
    <source>
        <strain evidence="10 11">DSM 25634</strain>
    </source>
</reference>
<accession>A0A081NIP4</accession>
<dbReference type="PANTHER" id="PTHR23417:SF14">
    <property type="entry name" value="PENTACOTRIPEPTIDE-REPEAT REGION OF PRORP DOMAIN-CONTAINING PROTEIN"/>
    <property type="match status" value="1"/>
</dbReference>
<evidence type="ECO:0000256" key="9">
    <source>
        <dbReference type="HAMAP-Rule" id="MF_01057"/>
    </source>
</evidence>
<evidence type="ECO:0000256" key="7">
    <source>
        <dbReference type="ARBA" id="ARBA00060552"/>
    </source>
</evidence>
<comment type="caution">
    <text evidence="9">Lacks conserved residue(s) required for the propagation of feature annotation.</text>
</comment>
<dbReference type="InterPro" id="IPR029063">
    <property type="entry name" value="SAM-dependent_MTases_sf"/>
</dbReference>
<keyword evidence="3 9" id="KW-0489">Methyltransferase</keyword>
<dbReference type="EMBL" id="JOKH01000002">
    <property type="protein sequence ID" value="KEQ18317.1"/>
    <property type="molecule type" value="Genomic_DNA"/>
</dbReference>
<dbReference type="PANTHER" id="PTHR23417">
    <property type="entry name" value="3-DEOXY-D-MANNO-OCTULOSONIC-ACID TRANSFERASE/TRNA GUANINE-N 7 - -METHYLTRANSFERASE"/>
    <property type="match status" value="1"/>
</dbReference>
<feature type="binding site" evidence="9">
    <location>
        <position position="148"/>
    </location>
    <ligand>
        <name>substrate</name>
    </ligand>
</feature>
<feature type="binding site" evidence="9">
    <location>
        <position position="94"/>
    </location>
    <ligand>
        <name>S-adenosyl-L-methionine</name>
        <dbReference type="ChEBI" id="CHEBI:59789"/>
    </ligand>
</feature>
<feature type="binding site" evidence="9">
    <location>
        <position position="144"/>
    </location>
    <ligand>
        <name>S-adenosyl-L-methionine</name>
        <dbReference type="ChEBI" id="CHEBI:59789"/>
    </ligand>
</feature>
<dbReference type="Proteomes" id="UP000028073">
    <property type="component" value="Unassembled WGS sequence"/>
</dbReference>
<evidence type="ECO:0000256" key="6">
    <source>
        <dbReference type="ARBA" id="ARBA00022694"/>
    </source>
</evidence>
<feature type="binding site" evidence="9">
    <location>
        <position position="69"/>
    </location>
    <ligand>
        <name>S-adenosyl-L-methionine</name>
        <dbReference type="ChEBI" id="CHEBI:59789"/>
    </ligand>
</feature>
<evidence type="ECO:0000256" key="8">
    <source>
        <dbReference type="ARBA" id="ARBA00060767"/>
    </source>
</evidence>
<feature type="binding site" evidence="9">
    <location>
        <position position="180"/>
    </location>
    <ligand>
        <name>substrate</name>
    </ligand>
</feature>
<evidence type="ECO:0000313" key="10">
    <source>
        <dbReference type="EMBL" id="KEQ18317.1"/>
    </source>
</evidence>
<dbReference type="GO" id="GO:0008176">
    <property type="term" value="F:tRNA (guanine(46)-N7)-methyltransferase activity"/>
    <property type="evidence" value="ECO:0007669"/>
    <property type="project" value="UniProtKB-UniRule"/>
</dbReference>
<sequence>MSDSVVDEALEHPPIVKREIKSFVLRAGRMTTGQRRGWDECWDKWGLQKEDGPLNISEAFGREAPVVLEIGYGMGLSLVAMAEAESDKNFIGIEVHRPGVGCLLNECQLAGVNNVRSYCDDAVEVLRDCIADGSLSRVQVYFPDPWHKKRHQKRRLIQPKFIEAIKPKLAMGGVIHLATDWENYAEQMMEVMTAAKGFNNQEGEGQYSPRPDFRPLTKFEKRGHRLGHGVWDLLFERTE</sequence>
<dbReference type="UniPathway" id="UPA00989"/>
<organism evidence="10 11">
    <name type="scientific">Endozoicomonas numazuensis</name>
    <dbReference type="NCBI Taxonomy" id="1137799"/>
    <lineage>
        <taxon>Bacteria</taxon>
        <taxon>Pseudomonadati</taxon>
        <taxon>Pseudomonadota</taxon>
        <taxon>Gammaproteobacteria</taxon>
        <taxon>Oceanospirillales</taxon>
        <taxon>Endozoicomonadaceae</taxon>
        <taxon>Endozoicomonas</taxon>
    </lineage>
</organism>
<comment type="function">
    <text evidence="2 9">Catalyzes the formation of N(7)-methylguanine at position 46 (m7G46) in tRNA.</text>
</comment>
<dbReference type="InterPro" id="IPR003358">
    <property type="entry name" value="tRNA_(Gua-N-7)_MeTrfase_Trmb"/>
</dbReference>
<dbReference type="CDD" id="cd02440">
    <property type="entry name" value="AdoMet_MTases"/>
    <property type="match status" value="1"/>
</dbReference>
<dbReference type="NCBIfam" id="TIGR00091">
    <property type="entry name" value="tRNA (guanosine(46)-N7)-methyltransferase TrmB"/>
    <property type="match status" value="1"/>
</dbReference>
<dbReference type="GO" id="GO:0043527">
    <property type="term" value="C:tRNA methyltransferase complex"/>
    <property type="evidence" value="ECO:0007669"/>
    <property type="project" value="TreeGrafter"/>
</dbReference>
<keyword evidence="5 9" id="KW-0949">S-adenosyl-L-methionine</keyword>
<comment type="pathway">
    <text evidence="7 9">tRNA modification; N(7)-methylguanine-tRNA biosynthesis.</text>
</comment>
<gene>
    <name evidence="9" type="primary">trmB</name>
    <name evidence="10" type="ORF">GZ78_12415</name>
</gene>
<name>A0A081NIP4_9GAMM</name>
<dbReference type="InterPro" id="IPR055361">
    <property type="entry name" value="tRNA_methyltr_TrmB_bact"/>
</dbReference>
<dbReference type="Pfam" id="PF02390">
    <property type="entry name" value="Methyltransf_4"/>
    <property type="match status" value="1"/>
</dbReference>
<evidence type="ECO:0000256" key="3">
    <source>
        <dbReference type="ARBA" id="ARBA00022603"/>
    </source>
</evidence>
<dbReference type="FunFam" id="3.40.50.150:FF:000035">
    <property type="entry name" value="tRNA (guanine-N(7)-)-methyltransferase"/>
    <property type="match status" value="1"/>
</dbReference>
<comment type="similarity">
    <text evidence="8 9">Belongs to the class I-like SAM-binding methyltransferase superfamily. TrmB family.</text>
</comment>
<dbReference type="EC" id="2.1.1.33" evidence="9"/>
<dbReference type="HAMAP" id="MF_01057">
    <property type="entry name" value="tRNA_methyltr_TrmB"/>
    <property type="match status" value="1"/>
</dbReference>
<dbReference type="eggNOG" id="COG0220">
    <property type="taxonomic scope" value="Bacteria"/>
</dbReference>
<proteinExistence type="inferred from homology"/>
<dbReference type="Gene3D" id="3.40.50.150">
    <property type="entry name" value="Vaccinia Virus protein VP39"/>
    <property type="match status" value="1"/>
</dbReference>
<keyword evidence="6 9" id="KW-0819">tRNA processing</keyword>
<dbReference type="STRING" id="1137799.GZ78_12415"/>
<evidence type="ECO:0000313" key="11">
    <source>
        <dbReference type="Proteomes" id="UP000028073"/>
    </source>
</evidence>
<evidence type="ECO:0000256" key="5">
    <source>
        <dbReference type="ARBA" id="ARBA00022691"/>
    </source>
</evidence>
<comment type="catalytic activity">
    <reaction evidence="1 9">
        <text>guanosine(46) in tRNA + S-adenosyl-L-methionine = N(7)-methylguanosine(46) in tRNA + S-adenosyl-L-homocysteine</text>
        <dbReference type="Rhea" id="RHEA:42708"/>
        <dbReference type="Rhea" id="RHEA-COMP:10188"/>
        <dbReference type="Rhea" id="RHEA-COMP:10189"/>
        <dbReference type="ChEBI" id="CHEBI:57856"/>
        <dbReference type="ChEBI" id="CHEBI:59789"/>
        <dbReference type="ChEBI" id="CHEBI:74269"/>
        <dbReference type="ChEBI" id="CHEBI:74480"/>
        <dbReference type="EC" id="2.1.1.33"/>
    </reaction>
</comment>
<dbReference type="RefSeq" id="WP_034835506.1">
    <property type="nucleotide sequence ID" value="NZ_JOKH01000002.1"/>
</dbReference>
<dbReference type="OrthoDB" id="9802090at2"/>
<evidence type="ECO:0000256" key="2">
    <source>
        <dbReference type="ARBA" id="ARBA00003015"/>
    </source>
</evidence>
<keyword evidence="4 9" id="KW-0808">Transferase</keyword>
<protein>
    <recommendedName>
        <fullName evidence="9">tRNA (guanine-N(7)-)-methyltransferase</fullName>
        <ecNumber evidence="9">2.1.1.33</ecNumber>
    </recommendedName>
    <alternativeName>
        <fullName evidence="9">tRNA (guanine(46)-N(7))-methyltransferase</fullName>
    </alternativeName>
    <alternativeName>
        <fullName evidence="9">tRNA(m7G46)-methyltransferase</fullName>
    </alternativeName>
</protein>